<dbReference type="Gene3D" id="1.20.1560.10">
    <property type="entry name" value="ABC transporter type 1, transmembrane domain"/>
    <property type="match status" value="2"/>
</dbReference>
<feature type="transmembrane region" description="Helical" evidence="9">
    <location>
        <begin position="192"/>
        <end position="215"/>
    </location>
</feature>
<accession>A0AA36HXK4</accession>
<sequence>MPDLWHFVPPISVADADSKLQAEIKRRRSDRERERASLPLARNLAWAFWREMVPASLFKLCADLLRYVPAFLLSELLKLLEKHGKATASKEALLLALLLPFSTIAQAILVNQYFWHSLRLGATVRAALIAALFRRTLHFELGRHVDGGQLCNILSSDSTRVSAACGCINMLWSAPLQLCIALFMLWRQLGVPVLAGICCMLAMLLAQVGISHLVAQQRTRIAQSADRRLRRSSAALQARAALKLQRWEALCFKEVQEFRGKELAALRWEAVLKAFSSTLATIAPTVVSLATFTVYTLSGGLLRASSVFSALALFNAMRAPLSSLPELFSSLAHAQVALSRFEQILLEEPTPQRRLSHEGRPVKPKQRARPMPRLSPALAKPMQALHLPSTDPRPARRKSAAPRLSSQGDSFGDDSSSSGADDESMAPPVLELFDASFSWREDVGESELPQVEQRQSVRSFKRSLSLPSPLPVGMQVLPELSTLPTPPTPRAVRHHQHVQEDESILRCINLSLRPGQLMAVLGGAGSGKTTLLMALLNEVPCIAGRSLVPGKTKKVNGAVAYCGQQPHLIRGTVRENVLFGRPYVAHRYMAALRSCGLQDLAQAGDRAPQVPKLSGGQRVRVGIARALYGHPELCLLDDPFASLDPPTCSLVWHHAIRGLLKQSAVVFTTSSAQLAKAADLVLVLEDGLAAFGTPADLRFNSNLTESLLADDAEDVSFLAPSRSLDSTPAISEGLPPAQKNPTGALPLPAPVLQELHALWPKAPIQALGQYPAVPRFATAMPCASEAEVPFSRCPWSCSSPPKPALSLWTAGLHAGQPCQRQHKAKVAEGWLGIFSCPGAQLTRHISSKCHIHKFHDANSGVHRFHGKTFMLLALLAAIMVTLQAASWPMLCLRASSRLHADGLWHVLTAPLDTAAAPGNLLSRFAKDLDSLDSRLPALLAQALACVAALFSALTAILVASPALAPAAFLLGLVMWRLASAYSPVASEGARMSSVLNGPVVAHLLECLEGREYLRTFGQTHGAQLHALAVLEASARAQILNVALQRWFALQLELIGGAMLLLVAVTCVCTNAHLGMSGLSLTYALTLTALAKYLVNYGTRAFAQLASVERLLHLTELRSEEALHREVEQPSGGSPPPAWPTSGCLDLQSYQPTYALDKLAGSPEAFPLAPLTLSVKPKEHLALVGTSGAGKTSLLAGISRLLAVGGGKLILDGWEARCVALGRWRGALLCLPQQPLLLAGSVRHNLDPEGIESDASLWEALRLVGLDSRVRLREAASPQVHSTEASDNEERGEICWGCGLDVDLELDERKESPAAEPSPSPLRRNGASLSRIQEDQVCDTDVTQSAGSAKMSPIGSIGARRLQLSGGQRRLLVLARLLLRRRSAHLVLLDEPFAGMEQSEVTPLHSMLKQQLAHAALMAVTHRLLPILHFFSRILVFEKGCCVQDASPAELLAVEGHVQQLFLQAPSRLQSHVERMMALRRSEGLHAVQTLLQSVNSTGQSESEPPLT</sequence>
<comment type="caution">
    <text evidence="12">The sequence shown here is derived from an EMBL/GenBank/DDBJ whole genome shotgun (WGS) entry which is preliminary data.</text>
</comment>
<dbReference type="SUPFAM" id="SSF90123">
    <property type="entry name" value="ABC transporter transmembrane region"/>
    <property type="match status" value="2"/>
</dbReference>
<dbReference type="InterPro" id="IPR003593">
    <property type="entry name" value="AAA+_ATPase"/>
</dbReference>
<evidence type="ECO:0000259" key="11">
    <source>
        <dbReference type="PROSITE" id="PS50929"/>
    </source>
</evidence>
<dbReference type="InterPro" id="IPR050173">
    <property type="entry name" value="ABC_transporter_C-like"/>
</dbReference>
<dbReference type="InterPro" id="IPR011527">
    <property type="entry name" value="ABC1_TM_dom"/>
</dbReference>
<dbReference type="InterPro" id="IPR044746">
    <property type="entry name" value="ABCC_6TM_D1"/>
</dbReference>
<evidence type="ECO:0000256" key="4">
    <source>
        <dbReference type="ARBA" id="ARBA00022741"/>
    </source>
</evidence>
<dbReference type="PROSITE" id="PS50893">
    <property type="entry name" value="ABC_TRANSPORTER_2"/>
    <property type="match status" value="2"/>
</dbReference>
<keyword evidence="2" id="KW-0813">Transport</keyword>
<keyword evidence="5" id="KW-0067">ATP-binding</keyword>
<evidence type="ECO:0000256" key="5">
    <source>
        <dbReference type="ARBA" id="ARBA00022840"/>
    </source>
</evidence>
<evidence type="ECO:0000256" key="2">
    <source>
        <dbReference type="ARBA" id="ARBA00022448"/>
    </source>
</evidence>
<dbReference type="GO" id="GO:0016887">
    <property type="term" value="F:ATP hydrolysis activity"/>
    <property type="evidence" value="ECO:0007669"/>
    <property type="project" value="InterPro"/>
</dbReference>
<proteinExistence type="predicted"/>
<dbReference type="InterPro" id="IPR036640">
    <property type="entry name" value="ABC1_TM_sf"/>
</dbReference>
<reference evidence="12" key="1">
    <citation type="submission" date="2023-08" db="EMBL/GenBank/DDBJ databases">
        <authorList>
            <person name="Chen Y."/>
            <person name="Shah S."/>
            <person name="Dougan E. K."/>
            <person name="Thang M."/>
            <person name="Chan C."/>
        </authorList>
    </citation>
    <scope>NUCLEOTIDE SEQUENCE</scope>
</reference>
<evidence type="ECO:0000259" key="10">
    <source>
        <dbReference type="PROSITE" id="PS50893"/>
    </source>
</evidence>
<feature type="transmembrane region" description="Helical" evidence="9">
    <location>
        <begin position="869"/>
        <end position="890"/>
    </location>
</feature>
<dbReference type="GO" id="GO:0005524">
    <property type="term" value="F:ATP binding"/>
    <property type="evidence" value="ECO:0007669"/>
    <property type="project" value="UniProtKB-KW"/>
</dbReference>
<evidence type="ECO:0000256" key="1">
    <source>
        <dbReference type="ARBA" id="ARBA00004141"/>
    </source>
</evidence>
<dbReference type="InterPro" id="IPR017871">
    <property type="entry name" value="ABC_transporter-like_CS"/>
</dbReference>
<organism evidence="12 13">
    <name type="scientific">Effrenium voratum</name>
    <dbReference type="NCBI Taxonomy" id="2562239"/>
    <lineage>
        <taxon>Eukaryota</taxon>
        <taxon>Sar</taxon>
        <taxon>Alveolata</taxon>
        <taxon>Dinophyceae</taxon>
        <taxon>Suessiales</taxon>
        <taxon>Symbiodiniaceae</taxon>
        <taxon>Effrenium</taxon>
    </lineage>
</organism>
<dbReference type="InterPro" id="IPR027417">
    <property type="entry name" value="P-loop_NTPase"/>
</dbReference>
<evidence type="ECO:0000256" key="9">
    <source>
        <dbReference type="SAM" id="Phobius"/>
    </source>
</evidence>
<dbReference type="PROSITE" id="PS50929">
    <property type="entry name" value="ABC_TM1F"/>
    <property type="match status" value="2"/>
</dbReference>
<dbReference type="Pfam" id="PF00005">
    <property type="entry name" value="ABC_tran"/>
    <property type="match status" value="2"/>
</dbReference>
<evidence type="ECO:0000256" key="7">
    <source>
        <dbReference type="ARBA" id="ARBA00023136"/>
    </source>
</evidence>
<evidence type="ECO:0000256" key="6">
    <source>
        <dbReference type="ARBA" id="ARBA00022989"/>
    </source>
</evidence>
<keyword evidence="3 9" id="KW-0812">Transmembrane</keyword>
<dbReference type="Gene3D" id="3.40.50.300">
    <property type="entry name" value="P-loop containing nucleotide triphosphate hydrolases"/>
    <property type="match status" value="2"/>
</dbReference>
<dbReference type="GO" id="GO:0016020">
    <property type="term" value="C:membrane"/>
    <property type="evidence" value="ECO:0007669"/>
    <property type="project" value="UniProtKB-SubCell"/>
</dbReference>
<dbReference type="Pfam" id="PF00664">
    <property type="entry name" value="ABC_membrane"/>
    <property type="match status" value="2"/>
</dbReference>
<feature type="region of interest" description="Disordered" evidence="8">
    <location>
        <begin position="1308"/>
        <end position="1333"/>
    </location>
</feature>
<feature type="transmembrane region" description="Helical" evidence="9">
    <location>
        <begin position="92"/>
        <end position="110"/>
    </location>
</feature>
<name>A0AA36HXK4_9DINO</name>
<dbReference type="GO" id="GO:0140359">
    <property type="term" value="F:ABC-type transporter activity"/>
    <property type="evidence" value="ECO:0007669"/>
    <property type="project" value="InterPro"/>
</dbReference>
<evidence type="ECO:0000256" key="8">
    <source>
        <dbReference type="SAM" id="MobiDB-lite"/>
    </source>
</evidence>
<feature type="transmembrane region" description="Helical" evidence="9">
    <location>
        <begin position="163"/>
        <end position="186"/>
    </location>
</feature>
<dbReference type="SMART" id="SM00382">
    <property type="entry name" value="AAA"/>
    <property type="match status" value="2"/>
</dbReference>
<feature type="region of interest" description="Disordered" evidence="8">
    <location>
        <begin position="349"/>
        <end position="426"/>
    </location>
</feature>
<dbReference type="EMBL" id="CAUJNA010000447">
    <property type="protein sequence ID" value="CAJ1377225.1"/>
    <property type="molecule type" value="Genomic_DNA"/>
</dbReference>
<feature type="domain" description="ABC transmembrane type-1" evidence="11">
    <location>
        <begin position="55"/>
        <end position="333"/>
    </location>
</feature>
<keyword evidence="4" id="KW-0547">Nucleotide-binding</keyword>
<feature type="domain" description="ABC transmembrane type-1" evidence="11">
    <location>
        <begin position="869"/>
        <end position="1064"/>
    </location>
</feature>
<dbReference type="Proteomes" id="UP001178507">
    <property type="component" value="Unassembled WGS sequence"/>
</dbReference>
<keyword evidence="13" id="KW-1185">Reference proteome</keyword>
<dbReference type="CDD" id="cd18579">
    <property type="entry name" value="ABC_6TM_ABCC_D1"/>
    <property type="match status" value="1"/>
</dbReference>
<feature type="domain" description="ABC transporter" evidence="10">
    <location>
        <begin position="1144"/>
        <end position="1463"/>
    </location>
</feature>
<dbReference type="PANTHER" id="PTHR24223">
    <property type="entry name" value="ATP-BINDING CASSETTE SUB-FAMILY C"/>
    <property type="match status" value="1"/>
</dbReference>
<feature type="transmembrane region" description="Helical" evidence="9">
    <location>
        <begin position="937"/>
        <end position="957"/>
    </location>
</feature>
<feature type="transmembrane region" description="Helical" evidence="9">
    <location>
        <begin position="270"/>
        <end position="295"/>
    </location>
</feature>
<evidence type="ECO:0000313" key="13">
    <source>
        <dbReference type="Proteomes" id="UP001178507"/>
    </source>
</evidence>
<keyword evidence="6 9" id="KW-1133">Transmembrane helix</keyword>
<evidence type="ECO:0000256" key="3">
    <source>
        <dbReference type="ARBA" id="ARBA00022692"/>
    </source>
</evidence>
<dbReference type="SUPFAM" id="SSF52540">
    <property type="entry name" value="P-loop containing nucleoside triphosphate hydrolases"/>
    <property type="match status" value="2"/>
</dbReference>
<dbReference type="InterPro" id="IPR003439">
    <property type="entry name" value="ABC_transporter-like_ATP-bd"/>
</dbReference>
<comment type="subcellular location">
    <subcellularLocation>
        <location evidence="1">Membrane</location>
        <topology evidence="1">Multi-pass membrane protein</topology>
    </subcellularLocation>
</comment>
<dbReference type="PROSITE" id="PS00211">
    <property type="entry name" value="ABC_TRANSPORTER_1"/>
    <property type="match status" value="2"/>
</dbReference>
<gene>
    <name evidence="12" type="ORF">EVOR1521_LOCUS6081</name>
</gene>
<evidence type="ECO:0000313" key="12">
    <source>
        <dbReference type="EMBL" id="CAJ1377225.1"/>
    </source>
</evidence>
<feature type="compositionally biased region" description="Low complexity" evidence="8">
    <location>
        <begin position="401"/>
        <end position="419"/>
    </location>
</feature>
<feature type="domain" description="ABC transporter" evidence="10">
    <location>
        <begin position="483"/>
        <end position="711"/>
    </location>
</feature>
<keyword evidence="7 9" id="KW-0472">Membrane</keyword>
<protein>
    <submittedName>
        <fullName evidence="12">Uncharacterized protein</fullName>
    </submittedName>
</protein>